<keyword evidence="1" id="KW-0472">Membrane</keyword>
<name>A0A6N1NI79_9VIRU</name>
<protein>
    <submittedName>
        <fullName evidence="2">Mg247 protein</fullName>
    </submittedName>
</protein>
<dbReference type="GeneID" id="80517612"/>
<sequence length="288" mass="34321">MVKYFKVTNLEEIHNDFAYIDGLNSLDGEFEETNDHVENGLYFTTIDYIPKYYYLGINLREIILPNDNEFKMIKLNNGDKFRANKIILGKKYSLYDPITYDMFGLNMEYNIHLVNHASEHAHINFLDKWKENKWNLKYSTDAIDLASQNGHVEVLEWWVNSGFELKYTKHAIDWACEYGHEKILVWWFKSGLVLKYTVDSIVLAVKNGHKNIIESWKKYFNMPINEICEKKITDEKILTTINTPVSQKSFDDKPNYQMHLINWFKENFKFLFLNLLFMVVLILFMIFN</sequence>
<dbReference type="RefSeq" id="YP_010780921.1">
    <property type="nucleotide sequence ID" value="NC_075038.1"/>
</dbReference>
<dbReference type="InterPro" id="IPR036770">
    <property type="entry name" value="Ankyrin_rpt-contain_sf"/>
</dbReference>
<reference evidence="2" key="1">
    <citation type="submission" date="2017-06" db="EMBL/GenBank/DDBJ databases">
        <authorList>
            <person name="Assis F.L."/>
            <person name="Abrahao J.S."/>
            <person name="Silva L."/>
            <person name="Khalil J.B."/>
            <person name="Rodrigues R."/>
            <person name="Silva L.S."/>
            <person name="Boratto P."/>
            <person name="Andrade M."/>
            <person name="Kroon E.G."/>
            <person name="Ribeiro B."/>
            <person name="Bergier I."/>
            <person name="Seligmann H."/>
            <person name="Ghigo E."/>
            <person name="Colson P."/>
            <person name="Levasseur A."/>
            <person name="Raoult D."/>
            <person name="Scola B.L."/>
        </authorList>
    </citation>
    <scope>NUCLEOTIDE SEQUENCE</scope>
    <source>
        <strain evidence="2">Deep ocean</strain>
    </source>
</reference>
<dbReference type="KEGG" id="vg:80517612"/>
<reference evidence="2" key="2">
    <citation type="journal article" date="2018" name="Nat. Commun.">
        <title>Tailed giant Tupanvirus possesses the most complete translational apparatus of the known virosphere.</title>
        <authorList>
            <person name="Abrahao J."/>
            <person name="Silva L."/>
            <person name="Silva L.S."/>
            <person name="Khalil J.Y.B."/>
            <person name="Rodrigues R."/>
            <person name="Arantes T."/>
            <person name="Assis F."/>
            <person name="Boratto P."/>
            <person name="Andrade M."/>
            <person name="Kroon E.G."/>
            <person name="Ribeiro B."/>
            <person name="Bergier I."/>
            <person name="Seligmann H."/>
            <person name="Ghigo E."/>
            <person name="Colson P."/>
            <person name="Levasseur A."/>
            <person name="Kroemer G."/>
            <person name="Raoult D."/>
            <person name="La Scola B."/>
        </authorList>
    </citation>
    <scope>NUCLEOTIDE SEQUENCE [LARGE SCALE GENOMIC DNA]</scope>
    <source>
        <strain evidence="2">Deep ocean</strain>
    </source>
</reference>
<organism evidence="2">
    <name type="scientific">Tupanvirus deep ocean</name>
    <dbReference type="NCBI Taxonomy" id="2126984"/>
    <lineage>
        <taxon>Viruses</taxon>
        <taxon>Varidnaviria</taxon>
        <taxon>Bamfordvirae</taxon>
        <taxon>Nucleocytoviricota</taxon>
        <taxon>Megaviricetes</taxon>
        <taxon>Imitervirales</taxon>
        <taxon>Mimiviridae</taxon>
        <taxon>Megamimivirinae</taxon>
        <taxon>Tupanvirus</taxon>
        <taxon>Tupanvirus altamarinense</taxon>
    </lineage>
</organism>
<dbReference type="EMBL" id="MF405918">
    <property type="protein sequence ID" value="QKU34300.1"/>
    <property type="molecule type" value="Genomic_DNA"/>
</dbReference>
<dbReference type="SUPFAM" id="SSF140860">
    <property type="entry name" value="Pseudo ankyrin repeat-like"/>
    <property type="match status" value="1"/>
</dbReference>
<feature type="transmembrane region" description="Helical" evidence="1">
    <location>
        <begin position="268"/>
        <end position="287"/>
    </location>
</feature>
<keyword evidence="1" id="KW-1133">Transmembrane helix</keyword>
<evidence type="ECO:0000256" key="1">
    <source>
        <dbReference type="SAM" id="Phobius"/>
    </source>
</evidence>
<accession>A0A6N1NI79</accession>
<keyword evidence="1" id="KW-0812">Transmembrane</keyword>
<evidence type="ECO:0000313" key="2">
    <source>
        <dbReference type="EMBL" id="QKU34300.1"/>
    </source>
</evidence>
<dbReference type="Gene3D" id="1.25.40.20">
    <property type="entry name" value="Ankyrin repeat-containing domain"/>
    <property type="match status" value="1"/>
</dbReference>
<proteinExistence type="predicted"/>